<gene>
    <name evidence="2" type="ORF">EX895_002499</name>
</gene>
<proteinExistence type="predicted"/>
<protein>
    <submittedName>
        <fullName evidence="2">Uncharacterized protein</fullName>
    </submittedName>
</protein>
<feature type="signal peptide" evidence="1">
    <location>
        <begin position="1"/>
        <end position="19"/>
    </location>
</feature>
<dbReference type="Proteomes" id="UP000306050">
    <property type="component" value="Chromosome SGRAM_15"/>
</dbReference>
<evidence type="ECO:0000256" key="1">
    <source>
        <dbReference type="SAM" id="SignalP"/>
    </source>
</evidence>
<keyword evidence="1" id="KW-0732">Signal</keyword>
<comment type="caution">
    <text evidence="2">The sequence shown here is derived from an EMBL/GenBank/DDBJ whole genome shotgun (WGS) entry which is preliminary data.</text>
</comment>
<dbReference type="RefSeq" id="XP_029740496.1">
    <property type="nucleotide sequence ID" value="XM_029883098.1"/>
</dbReference>
<feature type="chain" id="PRO_5020474280" evidence="1">
    <location>
        <begin position="20"/>
        <end position="777"/>
    </location>
</feature>
<name>A0A4U7KV81_9BASI</name>
<accession>A0A4U7KV81</accession>
<dbReference type="EMBL" id="SRRM01000008">
    <property type="protein sequence ID" value="TKY88511.1"/>
    <property type="molecule type" value="Genomic_DNA"/>
</dbReference>
<dbReference type="OrthoDB" id="2549956at2759"/>
<evidence type="ECO:0000313" key="3">
    <source>
        <dbReference type="Proteomes" id="UP000306050"/>
    </source>
</evidence>
<dbReference type="AlphaFoldDB" id="A0A4U7KV81"/>
<evidence type="ECO:0000313" key="2">
    <source>
        <dbReference type="EMBL" id="TKY88511.1"/>
    </source>
</evidence>
<organism evidence="2 3">
    <name type="scientific">Sporisorium graminicola</name>
    <dbReference type="NCBI Taxonomy" id="280036"/>
    <lineage>
        <taxon>Eukaryota</taxon>
        <taxon>Fungi</taxon>
        <taxon>Dikarya</taxon>
        <taxon>Basidiomycota</taxon>
        <taxon>Ustilaginomycotina</taxon>
        <taxon>Ustilaginomycetes</taxon>
        <taxon>Ustilaginales</taxon>
        <taxon>Ustilaginaceae</taxon>
        <taxon>Sporisorium</taxon>
    </lineage>
</organism>
<dbReference type="GeneID" id="40725394"/>
<reference evidence="2 3" key="1">
    <citation type="submission" date="2019-05" db="EMBL/GenBank/DDBJ databases">
        <title>Sporisorium graminicola CBS 10092 draft sequencing and annotation.</title>
        <authorList>
            <person name="Solano-Gonzalez S."/>
            <person name="Caddick M.X."/>
            <person name="Darby A."/>
        </authorList>
    </citation>
    <scope>NUCLEOTIDE SEQUENCE [LARGE SCALE GENOMIC DNA]</scope>
    <source>
        <strain evidence="2 3">CBS 10092</strain>
    </source>
</reference>
<dbReference type="KEGG" id="sgra:EX895_002499"/>
<keyword evidence="3" id="KW-1185">Reference proteome</keyword>
<sequence>MRISSPLLLILAAITTANAAVVHTVDAIDSVNTVAHPKHKMLRVKNGAAHVNALDTAKVKLNTANLAKLDDLASAAVGRRGVDVDALGAAHAAVKTVDLKHVAAIVHTLSASLEGHTASADKILKLKDHKLAAVKSKKLLNSVEVDLAHAVFDLQGVGKSKSKSKSKKAAVSAGMRRRTVGEIEALVASVRSAKVSGTAGLVSLLGGIQVDAVLESDVVSVLAEVDVIKAVHDVANVDTVLDAVLAVPESVSLLENLQQLDSPVSFIGALIDVDSLTALVAAVPHGVKEIVKVQGAAKLVDYIDSYGYSTVARIFETVGVESVLKAVLAVPGSVQLLESIKTVVDVPALVSGLHVLNAGAFVESIKAVDDVAALTNVVVGAVGDTLSKRAELLQSVDGTLSGVKSAVDVNQVLDLVKRADLISSVGGTVAGVESAVDLEQVLGLVKRADLLSSVDGTAAGTLSGVESAVDLDQVLDLVKRSDLLQNVGGTLSGVKTAVDLSQVLELVKRADVLSTVPGSVSDVWSTLNLDHAAGSVSGLQSKLGPEQVLKLKRAIAHISALPESELVSLDQAVKRALIDQVDVSNVLDSVEVAKIGLLKRSVLDLASVVNANEVDGLVGEVVKRNVVVENENKAIDLDCILAALKRDVLPVASDISTLDLVDVLPGVKRAIGPAPLAHPMHTVNYTPLHARHSAGALLADAVTTLLPTISTLLTKLVHITDTVHVDAITLDARHRLVPLVAAVGKALDSVVSVQAPDVQGEVAKIGTLAAKAVEALP</sequence>